<sequence length="70" mass="7952">MSGVVASPCIGVCALDERDICTGCQRSAVEITQWFRMNEEQRREVLARCEERARAQGLWFSINKDKGFQA</sequence>
<dbReference type="InterPro" id="IPR010710">
    <property type="entry name" value="DUF1289"/>
</dbReference>
<dbReference type="EMBL" id="BMFF01000001">
    <property type="protein sequence ID" value="GGC84527.1"/>
    <property type="molecule type" value="Genomic_DNA"/>
</dbReference>
<evidence type="ECO:0000313" key="1">
    <source>
        <dbReference type="EMBL" id="GGC84527.1"/>
    </source>
</evidence>
<evidence type="ECO:0000313" key="2">
    <source>
        <dbReference type="Proteomes" id="UP000638188"/>
    </source>
</evidence>
<dbReference type="PANTHER" id="PTHR35175">
    <property type="entry name" value="DUF1289 DOMAIN-CONTAINING PROTEIN"/>
    <property type="match status" value="1"/>
</dbReference>
<proteinExistence type="predicted"/>
<keyword evidence="2" id="KW-1185">Reference proteome</keyword>
<dbReference type="Pfam" id="PF06945">
    <property type="entry name" value="DUF1289"/>
    <property type="match status" value="1"/>
</dbReference>
<protein>
    <submittedName>
        <fullName evidence="1">DUF1289 domain-containing protein</fullName>
    </submittedName>
</protein>
<name>A0ABQ1NWS5_9GAMM</name>
<comment type="caution">
    <text evidence="1">The sequence shown here is derived from an EMBL/GenBank/DDBJ whole genome shotgun (WGS) entry which is preliminary data.</text>
</comment>
<dbReference type="PANTHER" id="PTHR35175:SF2">
    <property type="entry name" value="DUF1289 DOMAIN-CONTAINING PROTEIN"/>
    <property type="match status" value="1"/>
</dbReference>
<accession>A0ABQ1NWS5</accession>
<reference evidence="2" key="1">
    <citation type="journal article" date="2019" name="Int. J. Syst. Evol. Microbiol.">
        <title>The Global Catalogue of Microorganisms (GCM) 10K type strain sequencing project: providing services to taxonomists for standard genome sequencing and annotation.</title>
        <authorList>
            <consortium name="The Broad Institute Genomics Platform"/>
            <consortium name="The Broad Institute Genome Sequencing Center for Infectious Disease"/>
            <person name="Wu L."/>
            <person name="Ma J."/>
        </authorList>
    </citation>
    <scope>NUCLEOTIDE SEQUENCE [LARGE SCALE GENOMIC DNA]</scope>
    <source>
        <strain evidence="2">CGMCC 1.12482</strain>
    </source>
</reference>
<organism evidence="1 2">
    <name type="scientific">Halopseudomonas salina</name>
    <dbReference type="NCBI Taxonomy" id="1323744"/>
    <lineage>
        <taxon>Bacteria</taxon>
        <taxon>Pseudomonadati</taxon>
        <taxon>Pseudomonadota</taxon>
        <taxon>Gammaproteobacteria</taxon>
        <taxon>Pseudomonadales</taxon>
        <taxon>Pseudomonadaceae</taxon>
        <taxon>Halopseudomonas</taxon>
    </lineage>
</organism>
<dbReference type="Proteomes" id="UP000638188">
    <property type="component" value="Unassembled WGS sequence"/>
</dbReference>
<gene>
    <name evidence="1" type="ORF">GCM10007418_00440</name>
</gene>